<dbReference type="InterPro" id="IPR008995">
    <property type="entry name" value="Mo/tungstate-bd_C_term_dom"/>
</dbReference>
<accession>A0ABW1TP90</accession>
<evidence type="ECO:0000313" key="7">
    <source>
        <dbReference type="Proteomes" id="UP001596191"/>
    </source>
</evidence>
<dbReference type="PROSITE" id="PS50893">
    <property type="entry name" value="ABC_TRANSPORTER_2"/>
    <property type="match status" value="1"/>
</dbReference>
<evidence type="ECO:0000256" key="1">
    <source>
        <dbReference type="ARBA" id="ARBA00022448"/>
    </source>
</evidence>
<dbReference type="SUPFAM" id="SSF52540">
    <property type="entry name" value="P-loop containing nucleoside triphosphate hydrolases"/>
    <property type="match status" value="1"/>
</dbReference>
<dbReference type="PANTHER" id="PTHR42781">
    <property type="entry name" value="SPERMIDINE/PUTRESCINE IMPORT ATP-BINDING PROTEIN POTA"/>
    <property type="match status" value="1"/>
</dbReference>
<protein>
    <submittedName>
        <fullName evidence="6">ABC transporter ATP-binding protein</fullName>
    </submittedName>
</protein>
<dbReference type="Pfam" id="PF08402">
    <property type="entry name" value="TOBE_2"/>
    <property type="match status" value="1"/>
</dbReference>
<dbReference type="EMBL" id="JBHSSJ010000008">
    <property type="protein sequence ID" value="MFC6275294.1"/>
    <property type="molecule type" value="Genomic_DNA"/>
</dbReference>
<dbReference type="GO" id="GO:0005524">
    <property type="term" value="F:ATP binding"/>
    <property type="evidence" value="ECO:0007669"/>
    <property type="project" value="UniProtKB-KW"/>
</dbReference>
<keyword evidence="2" id="KW-0547">Nucleotide-binding</keyword>
<name>A0ABW1TP90_9LACO</name>
<evidence type="ECO:0000259" key="5">
    <source>
        <dbReference type="PROSITE" id="PS50893"/>
    </source>
</evidence>
<dbReference type="Proteomes" id="UP001596191">
    <property type="component" value="Unassembled WGS sequence"/>
</dbReference>
<dbReference type="InterPro" id="IPR003593">
    <property type="entry name" value="AAA+_ATPase"/>
</dbReference>
<keyword evidence="3 6" id="KW-0067">ATP-binding</keyword>
<dbReference type="Pfam" id="PF00005">
    <property type="entry name" value="ABC_tran"/>
    <property type="match status" value="1"/>
</dbReference>
<keyword evidence="7" id="KW-1185">Reference proteome</keyword>
<dbReference type="SMART" id="SM00382">
    <property type="entry name" value="AAA"/>
    <property type="match status" value="1"/>
</dbReference>
<keyword evidence="1" id="KW-0813">Transport</keyword>
<dbReference type="InterPro" id="IPR027417">
    <property type="entry name" value="P-loop_NTPase"/>
</dbReference>
<organism evidence="6 7">
    <name type="scientific">Levilactobacillus tangyuanensis</name>
    <dbReference type="NCBI Taxonomy" id="2486021"/>
    <lineage>
        <taxon>Bacteria</taxon>
        <taxon>Bacillati</taxon>
        <taxon>Bacillota</taxon>
        <taxon>Bacilli</taxon>
        <taxon>Lactobacillales</taxon>
        <taxon>Lactobacillaceae</taxon>
        <taxon>Levilactobacillus</taxon>
    </lineage>
</organism>
<evidence type="ECO:0000256" key="4">
    <source>
        <dbReference type="ARBA" id="ARBA00022967"/>
    </source>
</evidence>
<evidence type="ECO:0000256" key="2">
    <source>
        <dbReference type="ARBA" id="ARBA00022741"/>
    </source>
</evidence>
<dbReference type="InterPro" id="IPR050093">
    <property type="entry name" value="ABC_SmlMolc_Importer"/>
</dbReference>
<dbReference type="PROSITE" id="PS00211">
    <property type="entry name" value="ABC_TRANSPORTER_1"/>
    <property type="match status" value="1"/>
</dbReference>
<proteinExistence type="predicted"/>
<comment type="caution">
    <text evidence="6">The sequence shown here is derived from an EMBL/GenBank/DDBJ whole genome shotgun (WGS) entry which is preliminary data.</text>
</comment>
<sequence>MPEAFLQIEDLGINLSGNSIINQMNFTIKKNTLTTFLGPSGSGKTTVLRAIAGLNTQVAGAIRLDGEEIHALPANQRNIGMVFQSYALFPNMTIFDNVAYGLRVQKKPAAEIEQAVMEMLETVSLAKKKDAYPDQLSGGQKQRVAIARAMVLQPKLLLLDEPLSALDAKIRVKLREQIRKYQQKLGITMLFVTHDQAEAMAISDDIIVMNDGQVQQQGSPMDIYANPANLFMAQFIGNHNLLTGAELRQLGFQSARGTAVHDAAHYIIRPELFCPTASTTETSVPITGKITSRAVLGDRIQYRFKTAAGLKLKVELLNQEEPLPMDSDVTLYVQERTIQKVGATNA</sequence>
<dbReference type="InterPro" id="IPR013611">
    <property type="entry name" value="Transp-assoc_OB_typ2"/>
</dbReference>
<evidence type="ECO:0000256" key="3">
    <source>
        <dbReference type="ARBA" id="ARBA00022840"/>
    </source>
</evidence>
<evidence type="ECO:0000313" key="6">
    <source>
        <dbReference type="EMBL" id="MFC6275294.1"/>
    </source>
</evidence>
<gene>
    <name evidence="6" type="ORF">ACFQET_07175</name>
</gene>
<dbReference type="PANTHER" id="PTHR42781:SF4">
    <property type="entry name" value="SPERMIDINE_PUTRESCINE IMPORT ATP-BINDING PROTEIN POTA"/>
    <property type="match status" value="1"/>
</dbReference>
<feature type="domain" description="ABC transporter" evidence="5">
    <location>
        <begin position="6"/>
        <end position="236"/>
    </location>
</feature>
<reference evidence="7" key="1">
    <citation type="journal article" date="2019" name="Int. J. Syst. Evol. Microbiol.">
        <title>The Global Catalogue of Microorganisms (GCM) 10K type strain sequencing project: providing services to taxonomists for standard genome sequencing and annotation.</title>
        <authorList>
            <consortium name="The Broad Institute Genomics Platform"/>
            <consortium name="The Broad Institute Genome Sequencing Center for Infectious Disease"/>
            <person name="Wu L."/>
            <person name="Ma J."/>
        </authorList>
    </citation>
    <scope>NUCLEOTIDE SEQUENCE [LARGE SCALE GENOMIC DNA]</scope>
    <source>
        <strain evidence="7">CCM 8907</strain>
    </source>
</reference>
<keyword evidence="4" id="KW-1278">Translocase</keyword>
<dbReference type="Gene3D" id="3.40.50.300">
    <property type="entry name" value="P-loop containing nucleotide triphosphate hydrolases"/>
    <property type="match status" value="1"/>
</dbReference>
<dbReference type="InterPro" id="IPR003439">
    <property type="entry name" value="ABC_transporter-like_ATP-bd"/>
</dbReference>
<dbReference type="SUPFAM" id="SSF50331">
    <property type="entry name" value="MOP-like"/>
    <property type="match status" value="1"/>
</dbReference>
<dbReference type="RefSeq" id="WP_125641679.1">
    <property type="nucleotide sequence ID" value="NZ_JBHSSJ010000008.1"/>
</dbReference>
<dbReference type="InterPro" id="IPR017871">
    <property type="entry name" value="ABC_transporter-like_CS"/>
</dbReference>